<dbReference type="Pfam" id="PF03724">
    <property type="entry name" value="META"/>
    <property type="match status" value="1"/>
</dbReference>
<organism evidence="3 4">
    <name type="scientific">Gemmobacter megaterium</name>
    <dbReference type="NCBI Taxonomy" id="1086013"/>
    <lineage>
        <taxon>Bacteria</taxon>
        <taxon>Pseudomonadati</taxon>
        <taxon>Pseudomonadota</taxon>
        <taxon>Alphaproteobacteria</taxon>
        <taxon>Rhodobacterales</taxon>
        <taxon>Paracoccaceae</taxon>
        <taxon>Gemmobacter</taxon>
    </lineage>
</organism>
<evidence type="ECO:0000256" key="1">
    <source>
        <dbReference type="SAM" id="SignalP"/>
    </source>
</evidence>
<dbReference type="RefSeq" id="WP_076527774.1">
    <property type="nucleotide sequence ID" value="NZ_BMEH01000001.1"/>
</dbReference>
<reference evidence="3 4" key="1">
    <citation type="submission" date="2017-01" db="EMBL/GenBank/DDBJ databases">
        <authorList>
            <person name="Mah S.A."/>
            <person name="Swanson W.J."/>
            <person name="Moy G.W."/>
            <person name="Vacquier V.D."/>
        </authorList>
    </citation>
    <scope>NUCLEOTIDE SEQUENCE [LARGE SCALE GENOMIC DNA]</scope>
    <source>
        <strain evidence="3 4">DSM 26375</strain>
    </source>
</reference>
<feature type="domain" description="DUF306" evidence="2">
    <location>
        <begin position="24"/>
        <end position="125"/>
    </location>
</feature>
<keyword evidence="1" id="KW-0732">Signal</keyword>
<keyword evidence="4" id="KW-1185">Reference proteome</keyword>
<feature type="signal peptide" evidence="1">
    <location>
        <begin position="1"/>
        <end position="21"/>
    </location>
</feature>
<proteinExistence type="predicted"/>
<feature type="chain" id="PRO_5013247133" evidence="1">
    <location>
        <begin position="22"/>
        <end position="132"/>
    </location>
</feature>
<name>A0A1N7K1D2_9RHOB</name>
<dbReference type="Proteomes" id="UP000186141">
    <property type="component" value="Unassembled WGS sequence"/>
</dbReference>
<keyword evidence="3" id="KW-0449">Lipoprotein</keyword>
<dbReference type="STRING" id="1086013.SAMN05421774_101166"/>
<evidence type="ECO:0000313" key="3">
    <source>
        <dbReference type="EMBL" id="SIS55405.1"/>
    </source>
</evidence>
<dbReference type="InterPro" id="IPR038670">
    <property type="entry name" value="HslJ-like_sf"/>
</dbReference>
<protein>
    <submittedName>
        <fullName evidence="3">Putative lipoprotein</fullName>
    </submittedName>
</protein>
<dbReference type="Gene3D" id="2.40.128.270">
    <property type="match status" value="1"/>
</dbReference>
<dbReference type="PANTHER" id="PTHR35535:SF2">
    <property type="entry name" value="DUF306 DOMAIN-CONTAINING PROTEIN"/>
    <property type="match status" value="1"/>
</dbReference>
<dbReference type="AlphaFoldDB" id="A0A1N7K1D2"/>
<dbReference type="EMBL" id="FTOT01000001">
    <property type="protein sequence ID" value="SIS55405.1"/>
    <property type="molecule type" value="Genomic_DNA"/>
</dbReference>
<evidence type="ECO:0000313" key="4">
    <source>
        <dbReference type="Proteomes" id="UP000186141"/>
    </source>
</evidence>
<gene>
    <name evidence="3" type="ORF">SAMN05421774_101166</name>
</gene>
<accession>A0A1N7K1D2</accession>
<evidence type="ECO:0000259" key="2">
    <source>
        <dbReference type="Pfam" id="PF03724"/>
    </source>
</evidence>
<dbReference type="InterPro" id="IPR005184">
    <property type="entry name" value="DUF306_Meta_HslJ"/>
</dbReference>
<sequence>MRIFQALTVVLGMLAPMPMLAQAQTLTGGDWQVADLPGITLPPDATPTLSFSAEGRVAGHSGCNRFTGGWTQDGLQLTFTAMATTRMACDSARMEVEDRMLAALGAVTTLALTPGGALELLGSDGLLLRATR</sequence>
<dbReference type="PANTHER" id="PTHR35535">
    <property type="entry name" value="HEAT SHOCK PROTEIN HSLJ"/>
    <property type="match status" value="1"/>
</dbReference>
<dbReference type="InterPro" id="IPR053147">
    <property type="entry name" value="Hsp_HslJ-like"/>
</dbReference>
<dbReference type="OrthoDB" id="9809132at2"/>